<sequence length="224" mass="25397">MGGVHMDSVTFDEEFLQTIKMSLSSLKCLLKRSFVSLNESFSKSLFHKSLDVFFGDPLSKTGPALIAILCDHCYDLIKLLEYINTVLTTRHEFGNAKIRLSRSEVTNEDLMSIYLYSLTINKKAVDESSSEDCSSSSDTTNAEVEGLISSLNIYDPIADELRKYQQTAKQSHHWVEEARIRLSVFSKHGITQFLAGSRYDIDILSDAWSKLLYMRISLKMVLLT</sequence>
<dbReference type="EMBL" id="JADGJW010000123">
    <property type="protein sequence ID" value="KAJ3223614.1"/>
    <property type="molecule type" value="Genomic_DNA"/>
</dbReference>
<protein>
    <submittedName>
        <fullName evidence="1">Uncharacterized protein</fullName>
    </submittedName>
</protein>
<evidence type="ECO:0000313" key="1">
    <source>
        <dbReference type="EMBL" id="KAJ3223614.1"/>
    </source>
</evidence>
<reference evidence="1" key="1">
    <citation type="submission" date="2020-05" db="EMBL/GenBank/DDBJ databases">
        <title>Phylogenomic resolution of chytrid fungi.</title>
        <authorList>
            <person name="Stajich J.E."/>
            <person name="Amses K."/>
            <person name="Simmons R."/>
            <person name="Seto K."/>
            <person name="Myers J."/>
            <person name="Bonds A."/>
            <person name="Quandt C.A."/>
            <person name="Barry K."/>
            <person name="Liu P."/>
            <person name="Grigoriev I."/>
            <person name="Longcore J.E."/>
            <person name="James T.Y."/>
        </authorList>
    </citation>
    <scope>NUCLEOTIDE SEQUENCE</scope>
    <source>
        <strain evidence="1">JEL0476</strain>
    </source>
</reference>
<proteinExistence type="predicted"/>
<comment type="caution">
    <text evidence="1">The sequence shown here is derived from an EMBL/GenBank/DDBJ whole genome shotgun (WGS) entry which is preliminary data.</text>
</comment>
<keyword evidence="2" id="KW-1185">Reference proteome</keyword>
<dbReference type="Proteomes" id="UP001211065">
    <property type="component" value="Unassembled WGS sequence"/>
</dbReference>
<gene>
    <name evidence="1" type="ORF">HK099_000906</name>
</gene>
<dbReference type="AlphaFoldDB" id="A0AAD5XXA2"/>
<evidence type="ECO:0000313" key="2">
    <source>
        <dbReference type="Proteomes" id="UP001211065"/>
    </source>
</evidence>
<organism evidence="1 2">
    <name type="scientific">Clydaea vesicula</name>
    <dbReference type="NCBI Taxonomy" id="447962"/>
    <lineage>
        <taxon>Eukaryota</taxon>
        <taxon>Fungi</taxon>
        <taxon>Fungi incertae sedis</taxon>
        <taxon>Chytridiomycota</taxon>
        <taxon>Chytridiomycota incertae sedis</taxon>
        <taxon>Chytridiomycetes</taxon>
        <taxon>Lobulomycetales</taxon>
        <taxon>Lobulomycetaceae</taxon>
        <taxon>Clydaea</taxon>
    </lineage>
</organism>
<accession>A0AAD5XXA2</accession>
<name>A0AAD5XXA2_9FUNG</name>